<dbReference type="PRINTS" id="PR00348">
    <property type="entry name" value="UBIQUITIN"/>
</dbReference>
<dbReference type="Proteomes" id="UP000019471">
    <property type="component" value="Unassembled WGS sequence"/>
</dbReference>
<dbReference type="AlphaFoldDB" id="W9WCV1"/>
<dbReference type="PROSITE" id="PS50053">
    <property type="entry name" value="UBIQUITIN_2"/>
    <property type="match status" value="1"/>
</dbReference>
<comment type="caution">
    <text evidence="3">The sequence shown here is derived from an EMBL/GenBank/DDBJ whole genome shotgun (WGS) entry which is preliminary data.</text>
</comment>
<gene>
    <name evidence="3" type="ORF">A1O5_12601</name>
</gene>
<dbReference type="eggNOG" id="KOG0001">
    <property type="taxonomic scope" value="Eukaryota"/>
</dbReference>
<dbReference type="InterPro" id="IPR050158">
    <property type="entry name" value="Ubiquitin_ubiquitin-like"/>
</dbReference>
<reference evidence="3 4" key="1">
    <citation type="submission" date="2013-03" db="EMBL/GenBank/DDBJ databases">
        <title>The Genome Sequence of Cladophialophora psammophila CBS 110553.</title>
        <authorList>
            <consortium name="The Broad Institute Genomics Platform"/>
            <person name="Cuomo C."/>
            <person name="de Hoog S."/>
            <person name="Gorbushina A."/>
            <person name="Walker B."/>
            <person name="Young S.K."/>
            <person name="Zeng Q."/>
            <person name="Gargeya S."/>
            <person name="Fitzgerald M."/>
            <person name="Haas B."/>
            <person name="Abouelleil A."/>
            <person name="Allen A.W."/>
            <person name="Alvarado L."/>
            <person name="Arachchi H.M."/>
            <person name="Berlin A.M."/>
            <person name="Chapman S.B."/>
            <person name="Gainer-Dewar J."/>
            <person name="Goldberg J."/>
            <person name="Griggs A."/>
            <person name="Gujja S."/>
            <person name="Hansen M."/>
            <person name="Howarth C."/>
            <person name="Imamovic A."/>
            <person name="Ireland A."/>
            <person name="Larimer J."/>
            <person name="McCowan C."/>
            <person name="Murphy C."/>
            <person name="Pearson M."/>
            <person name="Poon T.W."/>
            <person name="Priest M."/>
            <person name="Roberts A."/>
            <person name="Saif S."/>
            <person name="Shea T."/>
            <person name="Sisk P."/>
            <person name="Sykes S."/>
            <person name="Wortman J."/>
            <person name="Nusbaum C."/>
            <person name="Birren B."/>
        </authorList>
    </citation>
    <scope>NUCLEOTIDE SEQUENCE [LARGE SCALE GENOMIC DNA]</scope>
    <source>
        <strain evidence="3 4">CBS 110553</strain>
    </source>
</reference>
<evidence type="ECO:0000256" key="1">
    <source>
        <dbReference type="SAM" id="MobiDB-lite"/>
    </source>
</evidence>
<dbReference type="Gene3D" id="3.10.20.90">
    <property type="entry name" value="Phosphatidylinositol 3-kinase Catalytic Subunit, Chain A, domain 1"/>
    <property type="match status" value="2"/>
</dbReference>
<dbReference type="RefSeq" id="XP_007751360.1">
    <property type="nucleotide sequence ID" value="XM_007753170.1"/>
</dbReference>
<evidence type="ECO:0000313" key="3">
    <source>
        <dbReference type="EMBL" id="EXJ56334.1"/>
    </source>
</evidence>
<dbReference type="Pfam" id="PF00240">
    <property type="entry name" value="ubiquitin"/>
    <property type="match status" value="1"/>
</dbReference>
<dbReference type="InterPro" id="IPR019956">
    <property type="entry name" value="Ubiquitin_dom"/>
</dbReference>
<feature type="compositionally biased region" description="Basic and acidic residues" evidence="1">
    <location>
        <begin position="1"/>
        <end position="12"/>
    </location>
</feature>
<keyword evidence="4" id="KW-1185">Reference proteome</keyword>
<dbReference type="SMART" id="SM00213">
    <property type="entry name" value="UBQ"/>
    <property type="match status" value="2"/>
</dbReference>
<feature type="region of interest" description="Disordered" evidence="1">
    <location>
        <begin position="1"/>
        <end position="32"/>
    </location>
</feature>
<sequence>MTYPKIRDKHDAANSSHEPLVTEPDSEPTPAETATFEEIKEAGLPPPLLPWANIYEEEDIELYHSIQVAQTLLIDEYEAGLKCRSKPGLPLTSEVQSTKPDASTSGMQIFVRGLGGKILTLLVDPLDRVDTVKKKLNGVGIAQHCLGLTFADYNIQKHSTIHWILREGGRPLFSSREYVESSGMLIGDSMTIFVNYYRTGKILTLKVKNNDTVRQIKQQIHDQESVTVAQQHLAFAGALLEDDVKIYEYGIREGITVFMLLRLSKNYFTWTCRAPIVRMVGVSIARLHVRDLGKGQHQEEVESTYKV</sequence>
<dbReference type="PANTHER" id="PTHR10666">
    <property type="entry name" value="UBIQUITIN"/>
    <property type="match status" value="1"/>
</dbReference>
<dbReference type="GeneID" id="19197287"/>
<organism evidence="3 4">
    <name type="scientific">Cladophialophora psammophila CBS 110553</name>
    <dbReference type="NCBI Taxonomy" id="1182543"/>
    <lineage>
        <taxon>Eukaryota</taxon>
        <taxon>Fungi</taxon>
        <taxon>Dikarya</taxon>
        <taxon>Ascomycota</taxon>
        <taxon>Pezizomycotina</taxon>
        <taxon>Eurotiomycetes</taxon>
        <taxon>Chaetothyriomycetidae</taxon>
        <taxon>Chaetothyriales</taxon>
        <taxon>Herpotrichiellaceae</taxon>
        <taxon>Cladophialophora</taxon>
    </lineage>
</organism>
<dbReference type="EMBL" id="AMGX01000035">
    <property type="protein sequence ID" value="EXJ56334.1"/>
    <property type="molecule type" value="Genomic_DNA"/>
</dbReference>
<accession>W9WCV1</accession>
<dbReference type="HOGENOM" id="CLU_906156_0_0_1"/>
<dbReference type="InterPro" id="IPR000626">
    <property type="entry name" value="Ubiquitin-like_dom"/>
</dbReference>
<proteinExistence type="predicted"/>
<dbReference type="STRING" id="1182543.W9WCV1"/>
<feature type="domain" description="Ubiquitin-like" evidence="2">
    <location>
        <begin position="190"/>
        <end position="266"/>
    </location>
</feature>
<dbReference type="OrthoDB" id="428577at2759"/>
<dbReference type="CDD" id="cd17039">
    <property type="entry name" value="Ubl_ubiquitin_like"/>
    <property type="match status" value="1"/>
</dbReference>
<dbReference type="InterPro" id="IPR029071">
    <property type="entry name" value="Ubiquitin-like_domsf"/>
</dbReference>
<protein>
    <recommendedName>
        <fullName evidence="2">Ubiquitin-like domain-containing protein</fullName>
    </recommendedName>
</protein>
<evidence type="ECO:0000313" key="4">
    <source>
        <dbReference type="Proteomes" id="UP000019471"/>
    </source>
</evidence>
<evidence type="ECO:0000259" key="2">
    <source>
        <dbReference type="PROSITE" id="PS50053"/>
    </source>
</evidence>
<name>W9WCV1_9EURO</name>
<dbReference type="SUPFAM" id="SSF54236">
    <property type="entry name" value="Ubiquitin-like"/>
    <property type="match status" value="2"/>
</dbReference>